<organism evidence="2 3">
    <name type="scientific">Streptomyces sedi</name>
    <dbReference type="NCBI Taxonomy" id="555059"/>
    <lineage>
        <taxon>Bacteria</taxon>
        <taxon>Bacillati</taxon>
        <taxon>Actinomycetota</taxon>
        <taxon>Actinomycetes</taxon>
        <taxon>Kitasatosporales</taxon>
        <taxon>Streptomycetaceae</taxon>
        <taxon>Streptomyces</taxon>
    </lineage>
</organism>
<accession>A0A5C4UT56</accession>
<keyword evidence="1" id="KW-1133">Transmembrane helix</keyword>
<feature type="transmembrane region" description="Helical" evidence="1">
    <location>
        <begin position="224"/>
        <end position="242"/>
    </location>
</feature>
<name>A0A5C4UT56_9ACTN</name>
<evidence type="ECO:0000313" key="2">
    <source>
        <dbReference type="EMBL" id="TNM26702.1"/>
    </source>
</evidence>
<dbReference type="OrthoDB" id="3217869at2"/>
<dbReference type="Proteomes" id="UP000311713">
    <property type="component" value="Unassembled WGS sequence"/>
</dbReference>
<keyword evidence="3" id="KW-1185">Reference proteome</keyword>
<dbReference type="AlphaFoldDB" id="A0A5C4UT56"/>
<keyword evidence="1" id="KW-0472">Membrane</keyword>
<feature type="transmembrane region" description="Helical" evidence="1">
    <location>
        <begin position="277"/>
        <end position="299"/>
    </location>
</feature>
<dbReference type="EMBL" id="VDGT01000021">
    <property type="protein sequence ID" value="TNM26702.1"/>
    <property type="molecule type" value="Genomic_DNA"/>
</dbReference>
<feature type="transmembrane region" description="Helical" evidence="1">
    <location>
        <begin position="132"/>
        <end position="155"/>
    </location>
</feature>
<feature type="transmembrane region" description="Helical" evidence="1">
    <location>
        <begin position="192"/>
        <end position="217"/>
    </location>
</feature>
<sequence length="307" mass="30722">MIGVIVAVPLLIGFVLWAFLWPNARGGPHELPVGVAGPAQATAQVAEALEERGDAFDVREYPDGDAARRAIEQREIYGAFVVDGTGSPEVLTAGAGGAGVAQLLVTVAEAQAGASVEVTDVVPPPPGDPRGAAFGASLLPLVLAGIAAGALVVLTGLRGGRALLALTGAAALGGLMATVLTHGWLEVLAGDWWQLAGTLALMVFTGGATVAGLAALLGQAGIGVGALLLMMLGNPWSGAASAPEMLPEPVGMIGQWLPTGAGASLLRSVAFFEGNAAGFPLAVLLAWLLLGVTAMLAGARLRREQPA</sequence>
<reference evidence="2 3" key="1">
    <citation type="submission" date="2019-06" db="EMBL/GenBank/DDBJ databases">
        <title>Draft genome of Streptomyces sedi sp. JCM16909.</title>
        <authorList>
            <person name="Klykleung N."/>
            <person name="Tanasupawat S."/>
            <person name="Kudo T."/>
            <person name="Yuki M."/>
            <person name="Ohkuma M."/>
        </authorList>
    </citation>
    <scope>NUCLEOTIDE SEQUENCE [LARGE SCALE GENOMIC DNA]</scope>
    <source>
        <strain evidence="2 3">JCM 16909</strain>
    </source>
</reference>
<proteinExistence type="predicted"/>
<comment type="caution">
    <text evidence="2">The sequence shown here is derived from an EMBL/GenBank/DDBJ whole genome shotgun (WGS) entry which is preliminary data.</text>
</comment>
<evidence type="ECO:0000256" key="1">
    <source>
        <dbReference type="SAM" id="Phobius"/>
    </source>
</evidence>
<feature type="transmembrane region" description="Helical" evidence="1">
    <location>
        <begin position="162"/>
        <end position="180"/>
    </location>
</feature>
<protein>
    <submittedName>
        <fullName evidence="2">ABC transporter permease</fullName>
    </submittedName>
</protein>
<evidence type="ECO:0000313" key="3">
    <source>
        <dbReference type="Proteomes" id="UP000311713"/>
    </source>
</evidence>
<gene>
    <name evidence="2" type="ORF">FH715_23105</name>
</gene>
<keyword evidence="1" id="KW-0812">Transmembrane</keyword>